<evidence type="ECO:0000313" key="4">
    <source>
        <dbReference type="Proteomes" id="UP000629596"/>
    </source>
</evidence>
<name>A0A3D8HC91_9BACT</name>
<protein>
    <recommendedName>
        <fullName evidence="5">DUF3791 domain-containing protein</fullName>
    </recommendedName>
</protein>
<organism evidence="2 3">
    <name type="scientific">Parabacteroides acidifaciens</name>
    <dbReference type="NCBI Taxonomy" id="2290935"/>
    <lineage>
        <taxon>Bacteria</taxon>
        <taxon>Pseudomonadati</taxon>
        <taxon>Bacteroidota</taxon>
        <taxon>Bacteroidia</taxon>
        <taxon>Bacteroidales</taxon>
        <taxon>Tannerellaceae</taxon>
        <taxon>Parabacteroides</taxon>
    </lineage>
</organism>
<proteinExistence type="predicted"/>
<dbReference type="EMBL" id="QREV01000034">
    <property type="protein sequence ID" value="RDU48599.1"/>
    <property type="molecule type" value="Genomic_DNA"/>
</dbReference>
<gene>
    <name evidence="2" type="ORF">DWU89_13745</name>
    <name evidence="1" type="ORF">H8784_13390</name>
</gene>
<sequence>MKLTNEQIEFLIEDLSSEIIQILMEEWEYDMTQAMDVYYNSDTFERLSNPATGLYYQSAGYVYDFLKREITTGRVA</sequence>
<dbReference type="Proteomes" id="UP000629596">
    <property type="component" value="Unassembled WGS sequence"/>
</dbReference>
<reference evidence="2 3" key="1">
    <citation type="submission" date="2018-07" db="EMBL/GenBank/DDBJ databases">
        <title>Parabacteroides acidifaciens nov. sp., isolated from human feces.</title>
        <authorList>
            <person name="Wang Y.J."/>
        </authorList>
    </citation>
    <scope>NUCLEOTIDE SEQUENCE [LARGE SCALE GENOMIC DNA]</scope>
    <source>
        <strain evidence="2 3">426-9</strain>
    </source>
</reference>
<evidence type="ECO:0008006" key="5">
    <source>
        <dbReference type="Google" id="ProtNLM"/>
    </source>
</evidence>
<dbReference type="RefSeq" id="WP_115500197.1">
    <property type="nucleotide sequence ID" value="NZ_JACRTI010000034.1"/>
</dbReference>
<evidence type="ECO:0000313" key="1">
    <source>
        <dbReference type="EMBL" id="MBC8602706.1"/>
    </source>
</evidence>
<accession>A0A3D8HC91</accession>
<dbReference type="EMBL" id="JACRTI010000034">
    <property type="protein sequence ID" value="MBC8602706.1"/>
    <property type="molecule type" value="Genomic_DNA"/>
</dbReference>
<evidence type="ECO:0000313" key="2">
    <source>
        <dbReference type="EMBL" id="RDU48599.1"/>
    </source>
</evidence>
<keyword evidence="4" id="KW-1185">Reference proteome</keyword>
<dbReference type="AlphaFoldDB" id="A0A3D8HC91"/>
<comment type="caution">
    <text evidence="2">The sequence shown here is derived from an EMBL/GenBank/DDBJ whole genome shotgun (WGS) entry which is preliminary data.</text>
</comment>
<reference evidence="1 4" key="2">
    <citation type="submission" date="2020-08" db="EMBL/GenBank/DDBJ databases">
        <title>Genome public.</title>
        <authorList>
            <person name="Liu C."/>
            <person name="Sun Q."/>
        </authorList>
    </citation>
    <scope>NUCLEOTIDE SEQUENCE [LARGE SCALE GENOMIC DNA]</scope>
    <source>
        <strain evidence="1 4">426_9</strain>
    </source>
</reference>
<dbReference type="Proteomes" id="UP000256321">
    <property type="component" value="Unassembled WGS sequence"/>
</dbReference>
<evidence type="ECO:0000313" key="3">
    <source>
        <dbReference type="Proteomes" id="UP000256321"/>
    </source>
</evidence>